<keyword evidence="6 7" id="KW-0472">Membrane</keyword>
<evidence type="ECO:0000256" key="4">
    <source>
        <dbReference type="ARBA" id="ARBA00022692"/>
    </source>
</evidence>
<keyword evidence="4 7" id="KW-0812">Transmembrane</keyword>
<keyword evidence="2" id="KW-0813">Transport</keyword>
<keyword evidence="10" id="KW-1185">Reference proteome</keyword>
<feature type="transmembrane region" description="Helical" evidence="7">
    <location>
        <begin position="74"/>
        <end position="93"/>
    </location>
</feature>
<dbReference type="Proteomes" id="UP000630805">
    <property type="component" value="Unassembled WGS sequence"/>
</dbReference>
<organism evidence="9 10">
    <name type="scientific">Ruegeria haliotis</name>
    <dbReference type="NCBI Taxonomy" id="2747601"/>
    <lineage>
        <taxon>Bacteria</taxon>
        <taxon>Pseudomonadati</taxon>
        <taxon>Pseudomonadota</taxon>
        <taxon>Alphaproteobacteria</taxon>
        <taxon>Rhodobacterales</taxon>
        <taxon>Roseobacteraceae</taxon>
        <taxon>Ruegeria</taxon>
    </lineage>
</organism>
<feature type="transmembrane region" description="Helical" evidence="7">
    <location>
        <begin position="349"/>
        <end position="372"/>
    </location>
</feature>
<dbReference type="EMBL" id="JABXWT010000008">
    <property type="protein sequence ID" value="NVO56933.1"/>
    <property type="molecule type" value="Genomic_DNA"/>
</dbReference>
<dbReference type="Gene3D" id="1.20.1250.20">
    <property type="entry name" value="MFS general substrate transporter like domains"/>
    <property type="match status" value="2"/>
</dbReference>
<dbReference type="InterPro" id="IPR020846">
    <property type="entry name" value="MFS_dom"/>
</dbReference>
<dbReference type="RefSeq" id="WP_176865855.1">
    <property type="nucleotide sequence ID" value="NZ_JABXWT010000008.1"/>
</dbReference>
<keyword evidence="3" id="KW-1003">Cell membrane</keyword>
<feature type="domain" description="Major facilitator superfamily (MFS) profile" evidence="8">
    <location>
        <begin position="8"/>
        <end position="402"/>
    </location>
</feature>
<dbReference type="PANTHER" id="PTHR23517">
    <property type="entry name" value="RESISTANCE PROTEIN MDTM, PUTATIVE-RELATED-RELATED"/>
    <property type="match status" value="1"/>
</dbReference>
<feature type="transmembrane region" description="Helical" evidence="7">
    <location>
        <begin position="99"/>
        <end position="120"/>
    </location>
</feature>
<dbReference type="InterPro" id="IPR011701">
    <property type="entry name" value="MFS"/>
</dbReference>
<comment type="subcellular location">
    <subcellularLocation>
        <location evidence="1">Cell membrane</location>
        <topology evidence="1">Multi-pass membrane protein</topology>
    </subcellularLocation>
</comment>
<feature type="transmembrane region" description="Helical" evidence="7">
    <location>
        <begin position="46"/>
        <end position="67"/>
    </location>
</feature>
<evidence type="ECO:0000256" key="5">
    <source>
        <dbReference type="ARBA" id="ARBA00022989"/>
    </source>
</evidence>
<proteinExistence type="predicted"/>
<dbReference type="InterPro" id="IPR036259">
    <property type="entry name" value="MFS_trans_sf"/>
</dbReference>
<feature type="transmembrane region" description="Helical" evidence="7">
    <location>
        <begin position="291"/>
        <end position="309"/>
    </location>
</feature>
<dbReference type="PANTHER" id="PTHR23517:SF2">
    <property type="entry name" value="MULTIDRUG RESISTANCE PROTEIN MDTH"/>
    <property type="match status" value="1"/>
</dbReference>
<evidence type="ECO:0000256" key="3">
    <source>
        <dbReference type="ARBA" id="ARBA00022475"/>
    </source>
</evidence>
<reference evidence="9 10" key="1">
    <citation type="submission" date="2020-06" db="EMBL/GenBank/DDBJ databases">
        <authorList>
            <person name="Cao W.R."/>
        </authorList>
    </citation>
    <scope>NUCLEOTIDE SEQUENCE [LARGE SCALE GENOMIC DNA]</scope>
    <source>
        <strain evidence="9 10">B1Z28</strain>
    </source>
</reference>
<comment type="caution">
    <text evidence="9">The sequence shown here is derived from an EMBL/GenBank/DDBJ whole genome shotgun (WGS) entry which is preliminary data.</text>
</comment>
<evidence type="ECO:0000313" key="10">
    <source>
        <dbReference type="Proteomes" id="UP000630805"/>
    </source>
</evidence>
<feature type="transmembrane region" description="Helical" evidence="7">
    <location>
        <begin position="160"/>
        <end position="180"/>
    </location>
</feature>
<evidence type="ECO:0000313" key="9">
    <source>
        <dbReference type="EMBL" id="NVO56933.1"/>
    </source>
</evidence>
<name>A0ABX2PRY8_9RHOB</name>
<dbReference type="InterPro" id="IPR050171">
    <property type="entry name" value="MFS_Transporters"/>
</dbReference>
<dbReference type="Pfam" id="PF07690">
    <property type="entry name" value="MFS_1"/>
    <property type="match status" value="2"/>
</dbReference>
<gene>
    <name evidence="9" type="ORF">HW561_14150</name>
</gene>
<evidence type="ECO:0000256" key="7">
    <source>
        <dbReference type="SAM" id="Phobius"/>
    </source>
</evidence>
<sequence length="413" mass="44621">MISRDTEYFLLLNVGHFLDHYFILIFATVAALALSEGWGLSYSELLPYGAPGFAAFALCALPSGWLADRWSRDGMMCIFFMGIGFSSILTGFAQNPFQLGAGLLLMGVFASIYHPVGLAIVTGRWRKTGMRLAVNGVWGNLGVGSAALITGLLIDLASWRAAFIVPGLIGIAFTYPYYIVSKKIRQDSTPEEQGVTSHQNIAYGPKWRVLLCVYMITLLGNVIFQSTTVALPEIFDERLTGLADDISETLSLLTSQSATIIGVLAFLVFAAASLAQLVTGFMLDSIGAKPTILLVMAVQISAFLMMPGLQNLAAFAVSLGFMLGVFGQVPINDFLMAKTVSNKARARAFGLRAMVSFLALSTALPMISVIHVNWGFDGLFHILALCSLTILLGSQIFLKTPPRAASDRSIFQR</sequence>
<dbReference type="SUPFAM" id="SSF103473">
    <property type="entry name" value="MFS general substrate transporter"/>
    <property type="match status" value="1"/>
</dbReference>
<accession>A0ABX2PRY8</accession>
<evidence type="ECO:0000259" key="8">
    <source>
        <dbReference type="PROSITE" id="PS50850"/>
    </source>
</evidence>
<feature type="transmembrane region" description="Helical" evidence="7">
    <location>
        <begin position="378"/>
        <end position="398"/>
    </location>
</feature>
<dbReference type="PROSITE" id="PS50850">
    <property type="entry name" value="MFS"/>
    <property type="match status" value="1"/>
</dbReference>
<feature type="transmembrane region" description="Helical" evidence="7">
    <location>
        <begin position="207"/>
        <end position="224"/>
    </location>
</feature>
<keyword evidence="5 7" id="KW-1133">Transmembrane helix</keyword>
<evidence type="ECO:0000256" key="6">
    <source>
        <dbReference type="ARBA" id="ARBA00023136"/>
    </source>
</evidence>
<protein>
    <submittedName>
        <fullName evidence="9">MFS transporter</fullName>
    </submittedName>
</protein>
<feature type="transmembrane region" description="Helical" evidence="7">
    <location>
        <begin position="132"/>
        <end position="154"/>
    </location>
</feature>
<feature type="transmembrane region" description="Helical" evidence="7">
    <location>
        <begin position="315"/>
        <end position="337"/>
    </location>
</feature>
<feature type="transmembrane region" description="Helical" evidence="7">
    <location>
        <begin position="21"/>
        <end position="40"/>
    </location>
</feature>
<evidence type="ECO:0000256" key="1">
    <source>
        <dbReference type="ARBA" id="ARBA00004651"/>
    </source>
</evidence>
<evidence type="ECO:0000256" key="2">
    <source>
        <dbReference type="ARBA" id="ARBA00022448"/>
    </source>
</evidence>
<feature type="transmembrane region" description="Helical" evidence="7">
    <location>
        <begin position="258"/>
        <end position="279"/>
    </location>
</feature>